<evidence type="ECO:0000313" key="2">
    <source>
        <dbReference type="EMBL" id="KEO80858.1"/>
    </source>
</evidence>
<dbReference type="STRING" id="1157490.EL26_24010"/>
<feature type="domain" description="SLH" evidence="1">
    <location>
        <begin position="63"/>
        <end position="125"/>
    </location>
</feature>
<dbReference type="Gene3D" id="1.20.1270.90">
    <property type="entry name" value="AF1782-like"/>
    <property type="match status" value="1"/>
</dbReference>
<evidence type="ECO:0000259" key="1">
    <source>
        <dbReference type="PROSITE" id="PS51272"/>
    </source>
</evidence>
<name>A0A074LLU3_9BACL</name>
<dbReference type="Pfam" id="PF00395">
    <property type="entry name" value="SLH"/>
    <property type="match status" value="1"/>
</dbReference>
<dbReference type="Proteomes" id="UP000027931">
    <property type="component" value="Unassembled WGS sequence"/>
</dbReference>
<keyword evidence="3" id="KW-1185">Reference proteome</keyword>
<dbReference type="PROSITE" id="PS51272">
    <property type="entry name" value="SLH"/>
    <property type="match status" value="2"/>
</dbReference>
<evidence type="ECO:0000313" key="3">
    <source>
        <dbReference type="Proteomes" id="UP000027931"/>
    </source>
</evidence>
<gene>
    <name evidence="2" type="ORF">EL26_24010</name>
</gene>
<dbReference type="eggNOG" id="COG3858">
    <property type="taxonomic scope" value="Bacteria"/>
</dbReference>
<dbReference type="InterPro" id="IPR001119">
    <property type="entry name" value="SLH_dom"/>
</dbReference>
<organism evidence="2 3">
    <name type="scientific">Tumebacillus flagellatus</name>
    <dbReference type="NCBI Taxonomy" id="1157490"/>
    <lineage>
        <taxon>Bacteria</taxon>
        <taxon>Bacillati</taxon>
        <taxon>Bacillota</taxon>
        <taxon>Bacilli</taxon>
        <taxon>Bacillales</taxon>
        <taxon>Alicyclobacillaceae</taxon>
        <taxon>Tumebacillus</taxon>
    </lineage>
</organism>
<comment type="caution">
    <text evidence="2">The sequence shown here is derived from an EMBL/GenBank/DDBJ whole genome shotgun (WGS) entry which is preliminary data.</text>
</comment>
<sequence length="743" mass="78488">MLAASGNDSAVAIGTVGAAQQIQALGLMTGDANGDFRSGEPMSRAEVAKMLCKLFSLQTEPVQGSFFADVDVNSENVAYIEAVHKAGLMIGDATSFRPNEAITGEEMAVILARGFHLKLEGKGTNLPVEEQTMISQWAQDSVRAVRELGFLKPGSNGLRQPLLRGDMANVLLLVVNQPVGEATIGDGSVTISGIRYGVTDSLQGVFQTSNANALKGAQFNFTRDGFKIAMLTSLELNQADSVLDGHNATGVGDLVVNAPMTVKNLNTHGTLQVQSTSFSAQDSSFGTVVLKGQNGNVVTFHATGNTHVDTLKTSEGKSSIQTDSDATIESLQLGDNSTEVELKGSVKNLVISAATHAKVKLVDGARIDAVTMPDNANLRDYIVDYDDVKANIPIVNNSSNPDNRPAYHAVNKKALNDTINGAVTWSLEIQVGTNPGQVPQSAHDDLQAAIEAAQTVANKKNASQREVNDATAALTQAIQTFRNAIIAAPDALTISLAPAAQFPLNSGLSGTSGDVLLTDDAGMVMTTTPLYNKRNIKNLIQVKRGATVEKLSYDAVNHDFIVSDPDNTTVGTVSLNTVSQDLQINSTGNGFTIHPLDAATEASSATIDFTLDKTDGSPSSTVSLPISFDQTAPTWTNGSYSNHVLTLTSNESIAIQFPEAPTVSVEYSQSGDFSDSQSLSQVNNDLTSVLVSGNTLSLQLTDTWLSNHTAGPNSKFRLTTNGYYDLAKNSPVSNVVTIDVSQF</sequence>
<accession>A0A074LLU3</accession>
<dbReference type="AlphaFoldDB" id="A0A074LLU3"/>
<dbReference type="EMBL" id="JMIR01000065">
    <property type="protein sequence ID" value="KEO80858.1"/>
    <property type="molecule type" value="Genomic_DNA"/>
</dbReference>
<reference evidence="2 3" key="1">
    <citation type="journal article" date="2013" name="Int. J. Syst. Evol. Microbiol.">
        <title>Tumebacillus flagellatus sp. nov., an alpha-amylase/pullulanase-producing bacterium isolated from cassava wastewater.</title>
        <authorList>
            <person name="Wang Q."/>
            <person name="Xie N."/>
            <person name="Qin Y."/>
            <person name="Shen N."/>
            <person name="Zhu J."/>
            <person name="Mi H."/>
            <person name="Huang R."/>
        </authorList>
    </citation>
    <scope>NUCLEOTIDE SEQUENCE [LARGE SCALE GENOMIC DNA]</scope>
    <source>
        <strain evidence="2 3">GST4</strain>
    </source>
</reference>
<proteinExistence type="predicted"/>
<feature type="domain" description="SLH" evidence="1">
    <location>
        <begin position="2"/>
        <end position="61"/>
    </location>
</feature>
<protein>
    <recommendedName>
        <fullName evidence="1">SLH domain-containing protein</fullName>
    </recommendedName>
</protein>